<gene>
    <name evidence="1" type="ORF">IWW38_004960</name>
</gene>
<keyword evidence="2" id="KW-1185">Reference proteome</keyword>
<organism evidence="1 2">
    <name type="scientific">Coemansia aciculifera</name>
    <dbReference type="NCBI Taxonomy" id="417176"/>
    <lineage>
        <taxon>Eukaryota</taxon>
        <taxon>Fungi</taxon>
        <taxon>Fungi incertae sedis</taxon>
        <taxon>Zoopagomycota</taxon>
        <taxon>Kickxellomycotina</taxon>
        <taxon>Kickxellomycetes</taxon>
        <taxon>Kickxellales</taxon>
        <taxon>Kickxellaceae</taxon>
        <taxon>Coemansia</taxon>
    </lineage>
</organism>
<accession>A0ACC1LXA0</accession>
<dbReference type="Proteomes" id="UP001139981">
    <property type="component" value="Unassembled WGS sequence"/>
</dbReference>
<evidence type="ECO:0000313" key="1">
    <source>
        <dbReference type="EMBL" id="KAJ2888338.1"/>
    </source>
</evidence>
<proteinExistence type="predicted"/>
<protein>
    <submittedName>
        <fullName evidence="1">Uncharacterized protein</fullName>
    </submittedName>
</protein>
<dbReference type="EMBL" id="JANBVB010002054">
    <property type="protein sequence ID" value="KAJ2888338.1"/>
    <property type="molecule type" value="Genomic_DNA"/>
</dbReference>
<sequence>MRVAAGSKAAAVAPRFTRAASILAQNRIRPVAAPATIYPFNPASGEPEIIDRLQYILQPKNWSHASNAHRTIELDITADDLRKLLALAEANNRLIGRRMSSASGAQQPVARNALPTMTKHGSTTCNSCRFASTCTAPSHNDPAQHSASGVLAAAAIAAALFGTGAALDQDKSLLTPLHMSPIDVSNVLFCVQ</sequence>
<comment type="caution">
    <text evidence="1">The sequence shown here is derived from an EMBL/GenBank/DDBJ whole genome shotgun (WGS) entry which is preliminary data.</text>
</comment>
<name>A0ACC1LXA0_9FUNG</name>
<evidence type="ECO:0000313" key="2">
    <source>
        <dbReference type="Proteomes" id="UP001139981"/>
    </source>
</evidence>
<reference evidence="1" key="1">
    <citation type="submission" date="2022-07" db="EMBL/GenBank/DDBJ databases">
        <title>Phylogenomic reconstructions and comparative analyses of Kickxellomycotina fungi.</title>
        <authorList>
            <person name="Reynolds N.K."/>
            <person name="Stajich J.E."/>
            <person name="Barry K."/>
            <person name="Grigoriev I.V."/>
            <person name="Crous P."/>
            <person name="Smith M.E."/>
        </authorList>
    </citation>
    <scope>NUCLEOTIDE SEQUENCE</scope>
    <source>
        <strain evidence="1">CBS 190363</strain>
    </source>
</reference>